<organism evidence="3">
    <name type="scientific">Oryza sativa subsp. japonica</name>
    <name type="common">Rice</name>
    <dbReference type="NCBI Taxonomy" id="39947"/>
    <lineage>
        <taxon>Eukaryota</taxon>
        <taxon>Viridiplantae</taxon>
        <taxon>Streptophyta</taxon>
        <taxon>Embryophyta</taxon>
        <taxon>Tracheophyta</taxon>
        <taxon>Spermatophyta</taxon>
        <taxon>Magnoliopsida</taxon>
        <taxon>Liliopsida</taxon>
        <taxon>Poales</taxon>
        <taxon>Poaceae</taxon>
        <taxon>BOP clade</taxon>
        <taxon>Oryzoideae</taxon>
        <taxon>Oryzeae</taxon>
        <taxon>Oryzinae</taxon>
        <taxon>Oryza</taxon>
        <taxon>Oryza sativa</taxon>
    </lineage>
</organism>
<name>B9FN92_ORYSJ</name>
<dbReference type="PROSITE" id="PS51304">
    <property type="entry name" value="GALECTIN"/>
    <property type="match status" value="1"/>
</dbReference>
<evidence type="ECO:0000259" key="2">
    <source>
        <dbReference type="PROSITE" id="PS51304"/>
    </source>
</evidence>
<dbReference type="Gene3D" id="2.60.120.200">
    <property type="match status" value="1"/>
</dbReference>
<dbReference type="PANTHER" id="PTHR11346:SF147">
    <property type="entry name" value="GALECTIN"/>
    <property type="match status" value="1"/>
</dbReference>
<protein>
    <recommendedName>
        <fullName evidence="1">Galectin</fullName>
    </recommendedName>
</protein>
<dbReference type="InterPro" id="IPR001079">
    <property type="entry name" value="Galectin_CRD"/>
</dbReference>
<dbReference type="AlphaFoldDB" id="B9FN92"/>
<keyword evidence="1" id="KW-0430">Lectin</keyword>
<evidence type="ECO:0000313" key="3">
    <source>
        <dbReference type="EMBL" id="EEE62846.1"/>
    </source>
</evidence>
<dbReference type="PANTHER" id="PTHR11346">
    <property type="entry name" value="GALECTIN"/>
    <property type="match status" value="1"/>
</dbReference>
<sequence length="193" mass="21837">MVSQFMMELRGLKTVDGEDPPHILHFNPRLRGDWSSRPVIEQNTCYRMQWGAPLRCEGWKSHSDEETGWGPLQFQFDYVSSDRRSKESTTTWLNRLIGQKEMNFDWPYPFVEGRLFVLTISAGLEGYHVNVDGRHVTSFPYRPGFVLEDATGLSLSGDLDVQSVFAGSLPTTHPSFTTELPGYVNCLAVLSSA</sequence>
<gene>
    <name evidence="3" type="ORF">OsJ_17649</name>
</gene>
<dbReference type="InterPro" id="IPR044156">
    <property type="entry name" value="Galectin-like"/>
</dbReference>
<dbReference type="Proteomes" id="UP000007752">
    <property type="component" value="Chromosome 5"/>
</dbReference>
<dbReference type="SUPFAM" id="SSF49899">
    <property type="entry name" value="Concanavalin A-like lectins/glucanases"/>
    <property type="match status" value="1"/>
</dbReference>
<reference evidence="3" key="1">
    <citation type="journal article" date="2005" name="PLoS Biol.">
        <title>The genomes of Oryza sativa: a history of duplications.</title>
        <authorList>
            <person name="Yu J."/>
            <person name="Wang J."/>
            <person name="Lin W."/>
            <person name="Li S."/>
            <person name="Li H."/>
            <person name="Zhou J."/>
            <person name="Ni P."/>
            <person name="Dong W."/>
            <person name="Hu S."/>
            <person name="Zeng C."/>
            <person name="Zhang J."/>
            <person name="Zhang Y."/>
            <person name="Li R."/>
            <person name="Xu Z."/>
            <person name="Li S."/>
            <person name="Li X."/>
            <person name="Zheng H."/>
            <person name="Cong L."/>
            <person name="Lin L."/>
            <person name="Yin J."/>
            <person name="Geng J."/>
            <person name="Li G."/>
            <person name="Shi J."/>
            <person name="Liu J."/>
            <person name="Lv H."/>
            <person name="Li J."/>
            <person name="Wang J."/>
            <person name="Deng Y."/>
            <person name="Ran L."/>
            <person name="Shi X."/>
            <person name="Wang X."/>
            <person name="Wu Q."/>
            <person name="Li C."/>
            <person name="Ren X."/>
            <person name="Wang J."/>
            <person name="Wang X."/>
            <person name="Li D."/>
            <person name="Liu D."/>
            <person name="Zhang X."/>
            <person name="Ji Z."/>
            <person name="Zhao W."/>
            <person name="Sun Y."/>
            <person name="Zhang Z."/>
            <person name="Bao J."/>
            <person name="Han Y."/>
            <person name="Dong L."/>
            <person name="Ji J."/>
            <person name="Chen P."/>
            <person name="Wu S."/>
            <person name="Liu J."/>
            <person name="Xiao Y."/>
            <person name="Bu D."/>
            <person name="Tan J."/>
            <person name="Yang L."/>
            <person name="Ye C."/>
            <person name="Zhang J."/>
            <person name="Xu J."/>
            <person name="Zhou Y."/>
            <person name="Yu Y."/>
            <person name="Zhang B."/>
            <person name="Zhuang S."/>
            <person name="Wei H."/>
            <person name="Liu B."/>
            <person name="Lei M."/>
            <person name="Yu H."/>
            <person name="Li Y."/>
            <person name="Xu H."/>
            <person name="Wei S."/>
            <person name="He X."/>
            <person name="Fang L."/>
            <person name="Zhang Z."/>
            <person name="Zhang Y."/>
            <person name="Huang X."/>
            <person name="Su Z."/>
            <person name="Tong W."/>
            <person name="Li J."/>
            <person name="Tong Z."/>
            <person name="Li S."/>
            <person name="Ye J."/>
            <person name="Wang L."/>
            <person name="Fang L."/>
            <person name="Lei T."/>
            <person name="Chen C."/>
            <person name="Chen H."/>
            <person name="Xu Z."/>
            <person name="Li H."/>
            <person name="Huang H."/>
            <person name="Zhang F."/>
            <person name="Xu H."/>
            <person name="Li N."/>
            <person name="Zhao C."/>
            <person name="Li S."/>
            <person name="Dong L."/>
            <person name="Huang Y."/>
            <person name="Li L."/>
            <person name="Xi Y."/>
            <person name="Qi Q."/>
            <person name="Li W."/>
            <person name="Zhang B."/>
            <person name="Hu W."/>
            <person name="Zhang Y."/>
            <person name="Tian X."/>
            <person name="Jiao Y."/>
            <person name="Liang X."/>
            <person name="Jin J."/>
            <person name="Gao L."/>
            <person name="Zheng W."/>
            <person name="Hao B."/>
            <person name="Liu S."/>
            <person name="Wang W."/>
            <person name="Yuan L."/>
            <person name="Cao M."/>
            <person name="McDermott J."/>
            <person name="Samudrala R."/>
            <person name="Wang J."/>
            <person name="Wong G.K."/>
            <person name="Yang H."/>
        </authorList>
    </citation>
    <scope>NUCLEOTIDE SEQUENCE [LARGE SCALE GENOMIC DNA]</scope>
</reference>
<dbReference type="Pfam" id="PF00337">
    <property type="entry name" value="Gal-bind_lectin"/>
    <property type="match status" value="1"/>
</dbReference>
<dbReference type="EMBL" id="CM000142">
    <property type="protein sequence ID" value="EEE62846.1"/>
    <property type="molecule type" value="Genomic_DNA"/>
</dbReference>
<dbReference type="FunFam" id="2.60.120.200:FF:000071">
    <property type="entry name" value="Hydroxyproline O-galactosyltransferase GALT2"/>
    <property type="match status" value="1"/>
</dbReference>
<evidence type="ECO:0000256" key="1">
    <source>
        <dbReference type="RuleBase" id="RU102079"/>
    </source>
</evidence>
<dbReference type="GO" id="GO:1901137">
    <property type="term" value="P:carbohydrate derivative biosynthetic process"/>
    <property type="evidence" value="ECO:0007669"/>
    <property type="project" value="UniProtKB-ARBA"/>
</dbReference>
<proteinExistence type="predicted"/>
<dbReference type="GO" id="GO:0030246">
    <property type="term" value="F:carbohydrate binding"/>
    <property type="evidence" value="ECO:0007669"/>
    <property type="project" value="UniProtKB-UniRule"/>
</dbReference>
<accession>B9FN92</accession>
<dbReference type="InterPro" id="IPR013320">
    <property type="entry name" value="ConA-like_dom_sf"/>
</dbReference>
<feature type="domain" description="Galectin" evidence="2">
    <location>
        <begin position="1"/>
        <end position="167"/>
    </location>
</feature>
<dbReference type="UniPathway" id="UPA00378"/>
<reference evidence="3" key="2">
    <citation type="submission" date="2008-12" db="EMBL/GenBank/DDBJ databases">
        <title>Improved gene annotation of the rice (Oryza sativa) genomes.</title>
        <authorList>
            <person name="Wang J."/>
            <person name="Li R."/>
            <person name="Fan W."/>
            <person name="Huang Q."/>
            <person name="Zhang J."/>
            <person name="Zhou Y."/>
            <person name="Hu Y."/>
            <person name="Zi S."/>
            <person name="Li J."/>
            <person name="Ni P."/>
            <person name="Zheng H."/>
            <person name="Zhang Y."/>
            <person name="Zhao M."/>
            <person name="Hao Q."/>
            <person name="McDermott J."/>
            <person name="Samudrala R."/>
            <person name="Kristiansen K."/>
            <person name="Wong G.K.-S."/>
        </authorList>
    </citation>
    <scope>NUCLEOTIDE SEQUENCE</scope>
</reference>
<dbReference type="SMART" id="SM00908">
    <property type="entry name" value="Gal-bind_lectin"/>
    <property type="match status" value="1"/>
</dbReference>